<name>A0A0K2FQS4_BUBBU</name>
<evidence type="ECO:0000256" key="2">
    <source>
        <dbReference type="ARBA" id="ARBA00005834"/>
    </source>
</evidence>
<proteinExistence type="evidence at transcript level"/>
<sequence>MEPRRDRGIAAPAAARPQKPIPGRKMRCGPLYQFLWLWPYLSYVEAVPICKVQDDTKTLIKTIVTRINDISHTQSVSSKQRVTGLDFIPGLHPLLSLSKMDQTLAIYQQILTSLPSRNVVQISNDLENLRDLLHLLAASKSCPLPQVRALESLESLGVVLEASLYSTEVVALSRLQGSLQDMLQQLDLSPGC</sequence>
<dbReference type="GO" id="GO:0005179">
    <property type="term" value="F:hormone activity"/>
    <property type="evidence" value="ECO:0007669"/>
    <property type="project" value="InterPro"/>
</dbReference>
<dbReference type="InterPro" id="IPR000065">
    <property type="entry name" value="Leptin"/>
</dbReference>
<evidence type="ECO:0000313" key="9">
    <source>
        <dbReference type="EMBL" id="ALA50397.2"/>
    </source>
</evidence>
<accession>A0A0K2FQS4</accession>
<protein>
    <recommendedName>
        <fullName evidence="3">Leptin</fullName>
    </recommendedName>
    <alternativeName>
        <fullName evidence="6">Obesity factor</fullName>
    </alternativeName>
</protein>
<dbReference type="PIRSF" id="PIRSF001837">
    <property type="entry name" value="Leptin"/>
    <property type="match status" value="1"/>
</dbReference>
<evidence type="ECO:0000256" key="8">
    <source>
        <dbReference type="SAM" id="MobiDB-lite"/>
    </source>
</evidence>
<dbReference type="FunFam" id="1.20.1250.10:FF:000008">
    <property type="entry name" value="Leptin"/>
    <property type="match status" value="1"/>
</dbReference>
<dbReference type="GO" id="GO:0005615">
    <property type="term" value="C:extracellular space"/>
    <property type="evidence" value="ECO:0007669"/>
    <property type="project" value="TreeGrafter"/>
</dbReference>
<dbReference type="AlphaFoldDB" id="A0A0K2FQS4"/>
<feature type="disulfide bond" evidence="7">
    <location>
        <begin position="142"/>
        <end position="192"/>
    </location>
</feature>
<evidence type="ECO:0000256" key="1">
    <source>
        <dbReference type="ARBA" id="ARBA00004613"/>
    </source>
</evidence>
<keyword evidence="4" id="KW-0964">Secreted</keyword>
<dbReference type="GO" id="GO:0046427">
    <property type="term" value="P:positive regulation of receptor signaling pathway via JAK-STAT"/>
    <property type="evidence" value="ECO:0007669"/>
    <property type="project" value="TreeGrafter"/>
</dbReference>
<dbReference type="PANTHER" id="PTHR11724:SF1">
    <property type="entry name" value="LEPTIN"/>
    <property type="match status" value="1"/>
</dbReference>
<dbReference type="PANTHER" id="PTHR11724">
    <property type="entry name" value="LEPTIN"/>
    <property type="match status" value="1"/>
</dbReference>
<dbReference type="GO" id="GO:0032868">
    <property type="term" value="P:response to insulin"/>
    <property type="evidence" value="ECO:0007669"/>
    <property type="project" value="TreeGrafter"/>
</dbReference>
<dbReference type="InterPro" id="IPR009079">
    <property type="entry name" value="4_helix_cytokine-like_core"/>
</dbReference>
<dbReference type="PRINTS" id="PR00495">
    <property type="entry name" value="LEPTIN"/>
</dbReference>
<comment type="similarity">
    <text evidence="2">Belongs to the leptin family.</text>
</comment>
<evidence type="ECO:0000256" key="7">
    <source>
        <dbReference type="PIRSR" id="PIRSR001837-1"/>
    </source>
</evidence>
<dbReference type="GO" id="GO:0006629">
    <property type="term" value="P:lipid metabolic process"/>
    <property type="evidence" value="ECO:0007669"/>
    <property type="project" value="TreeGrafter"/>
</dbReference>
<dbReference type="EMBL" id="KP864440">
    <property type="protein sequence ID" value="ALA50397.2"/>
    <property type="molecule type" value="mRNA"/>
</dbReference>
<dbReference type="GO" id="GO:0038108">
    <property type="term" value="P:negative regulation of appetite by leptin-mediated signaling pathway"/>
    <property type="evidence" value="ECO:0007669"/>
    <property type="project" value="TreeGrafter"/>
</dbReference>
<dbReference type="GO" id="GO:0032008">
    <property type="term" value="P:positive regulation of TOR signaling"/>
    <property type="evidence" value="ECO:0007669"/>
    <property type="project" value="TreeGrafter"/>
</dbReference>
<dbReference type="GO" id="GO:1900745">
    <property type="term" value="P:positive regulation of p38MAPK cascade"/>
    <property type="evidence" value="ECO:0007669"/>
    <property type="project" value="TreeGrafter"/>
</dbReference>
<comment type="subcellular location">
    <subcellularLocation>
        <location evidence="1">Secreted</location>
    </subcellularLocation>
</comment>
<dbReference type="GO" id="GO:0009891">
    <property type="term" value="P:positive regulation of biosynthetic process"/>
    <property type="evidence" value="ECO:0007669"/>
    <property type="project" value="UniProtKB-ARBA"/>
</dbReference>
<dbReference type="Gene3D" id="1.20.1250.10">
    <property type="match status" value="1"/>
</dbReference>
<keyword evidence="5 7" id="KW-1015">Disulfide bond</keyword>
<dbReference type="Pfam" id="PF02024">
    <property type="entry name" value="Leptin"/>
    <property type="match status" value="1"/>
</dbReference>
<dbReference type="SUPFAM" id="SSF47266">
    <property type="entry name" value="4-helical cytokines"/>
    <property type="match status" value="1"/>
</dbReference>
<evidence type="ECO:0000256" key="4">
    <source>
        <dbReference type="ARBA" id="ARBA00022525"/>
    </source>
</evidence>
<evidence type="ECO:0000256" key="5">
    <source>
        <dbReference type="ARBA" id="ARBA00023157"/>
    </source>
</evidence>
<feature type="region of interest" description="Disordered" evidence="8">
    <location>
        <begin position="1"/>
        <end position="20"/>
    </location>
</feature>
<evidence type="ECO:0000256" key="6">
    <source>
        <dbReference type="ARBA" id="ARBA00030981"/>
    </source>
</evidence>
<dbReference type="GO" id="GO:0051428">
    <property type="term" value="F:peptide hormone receptor binding"/>
    <property type="evidence" value="ECO:0007669"/>
    <property type="project" value="TreeGrafter"/>
</dbReference>
<organism evidence="9">
    <name type="scientific">Bubalus bubalis</name>
    <name type="common">Domestic water buffalo</name>
    <dbReference type="NCBI Taxonomy" id="89462"/>
    <lineage>
        <taxon>Eukaryota</taxon>
        <taxon>Metazoa</taxon>
        <taxon>Chordata</taxon>
        <taxon>Craniata</taxon>
        <taxon>Vertebrata</taxon>
        <taxon>Euteleostomi</taxon>
        <taxon>Mammalia</taxon>
        <taxon>Eutheria</taxon>
        <taxon>Laurasiatheria</taxon>
        <taxon>Artiodactyla</taxon>
        <taxon>Ruminantia</taxon>
        <taxon>Pecora</taxon>
        <taxon>Bovidae</taxon>
        <taxon>Bovinae</taxon>
        <taxon>Bubalus</taxon>
    </lineage>
</organism>
<evidence type="ECO:0000256" key="3">
    <source>
        <dbReference type="ARBA" id="ARBA00021421"/>
    </source>
</evidence>
<dbReference type="GO" id="GO:0051897">
    <property type="term" value="P:positive regulation of phosphatidylinositol 3-kinase/protein kinase B signal transduction"/>
    <property type="evidence" value="ECO:0007669"/>
    <property type="project" value="TreeGrafter"/>
</dbReference>
<reference evidence="9" key="1">
    <citation type="submission" date="2015-02" db="EMBL/GenBank/DDBJ databases">
        <title>Polymorphisms of the coding region of the leptin gene in four water buffalo populations in Yunnan, China.</title>
        <authorList>
            <person name="Yuan F."/>
            <person name="Miao Y.W."/>
        </authorList>
    </citation>
    <scope>NUCLEOTIDE SEQUENCE</scope>
    <source>
        <tissue evidence="9">Muscle</tissue>
    </source>
</reference>
<dbReference type="GO" id="GO:0006112">
    <property type="term" value="P:energy reserve metabolic process"/>
    <property type="evidence" value="ECO:0007669"/>
    <property type="project" value="TreeGrafter"/>
</dbReference>